<feature type="non-terminal residue" evidence="1">
    <location>
        <position position="1"/>
    </location>
</feature>
<name>A0A367J0E6_RHIST</name>
<proteinExistence type="predicted"/>
<sequence>NMNRLGFADFHAKHFSQEQQDYWRSFVQQQQYYQNIEEQSDCDHDKQQYNDDQQYEEIYIQEADQEEIEIEDENYDDYYFSKEAMEIFEFSEAFRKERLGGVEAPATCLVLTKATRDKPDKLRMKEDLLNSAYVSSCSDKDESTPVVFWPVIPLQL</sequence>
<evidence type="ECO:0000313" key="2">
    <source>
        <dbReference type="Proteomes" id="UP000253551"/>
    </source>
</evidence>
<gene>
    <name evidence="1" type="ORF">CU098_008905</name>
</gene>
<evidence type="ECO:0000313" key="1">
    <source>
        <dbReference type="EMBL" id="RCH83407.1"/>
    </source>
</evidence>
<reference evidence="1 2" key="1">
    <citation type="journal article" date="2018" name="G3 (Bethesda)">
        <title>Phylogenetic and Phylogenomic Definition of Rhizopus Species.</title>
        <authorList>
            <person name="Gryganskyi A.P."/>
            <person name="Golan J."/>
            <person name="Dolatabadi S."/>
            <person name="Mondo S."/>
            <person name="Robb S."/>
            <person name="Idnurm A."/>
            <person name="Muszewska A."/>
            <person name="Steczkiewicz K."/>
            <person name="Masonjones S."/>
            <person name="Liao H.L."/>
            <person name="Gajdeczka M.T."/>
            <person name="Anike F."/>
            <person name="Vuek A."/>
            <person name="Anishchenko I.M."/>
            <person name="Voigt K."/>
            <person name="de Hoog G.S."/>
            <person name="Smith M.E."/>
            <person name="Heitman J."/>
            <person name="Vilgalys R."/>
            <person name="Stajich J.E."/>
        </authorList>
    </citation>
    <scope>NUCLEOTIDE SEQUENCE [LARGE SCALE GENOMIC DNA]</scope>
    <source>
        <strain evidence="1 2">LSU 92-RS-03</strain>
    </source>
</reference>
<dbReference type="OrthoDB" id="2289008at2759"/>
<comment type="caution">
    <text evidence="1">The sequence shown here is derived from an EMBL/GenBank/DDBJ whole genome shotgun (WGS) entry which is preliminary data.</text>
</comment>
<dbReference type="EMBL" id="PJQM01004755">
    <property type="protein sequence ID" value="RCH83407.1"/>
    <property type="molecule type" value="Genomic_DNA"/>
</dbReference>
<keyword evidence="2" id="KW-1185">Reference proteome</keyword>
<accession>A0A367J0E6</accession>
<protein>
    <submittedName>
        <fullName evidence="1">Uncharacterized protein</fullName>
    </submittedName>
</protein>
<dbReference type="AlphaFoldDB" id="A0A367J0E6"/>
<organism evidence="1 2">
    <name type="scientific">Rhizopus stolonifer</name>
    <name type="common">Rhizopus nigricans</name>
    <dbReference type="NCBI Taxonomy" id="4846"/>
    <lineage>
        <taxon>Eukaryota</taxon>
        <taxon>Fungi</taxon>
        <taxon>Fungi incertae sedis</taxon>
        <taxon>Mucoromycota</taxon>
        <taxon>Mucoromycotina</taxon>
        <taxon>Mucoromycetes</taxon>
        <taxon>Mucorales</taxon>
        <taxon>Mucorineae</taxon>
        <taxon>Rhizopodaceae</taxon>
        <taxon>Rhizopus</taxon>
    </lineage>
</organism>
<dbReference type="Proteomes" id="UP000253551">
    <property type="component" value="Unassembled WGS sequence"/>
</dbReference>